<keyword evidence="7" id="KW-0594">Phospholipid biosynthesis</keyword>
<dbReference type="GO" id="GO:0008654">
    <property type="term" value="P:phospholipid biosynthetic process"/>
    <property type="evidence" value="ECO:0007669"/>
    <property type="project" value="UniProtKB-KW"/>
</dbReference>
<keyword evidence="5" id="KW-0808">Transferase</keyword>
<evidence type="ECO:0000256" key="2">
    <source>
        <dbReference type="ARBA" id="ARBA00004496"/>
    </source>
</evidence>
<dbReference type="Gene3D" id="3.40.718.10">
    <property type="entry name" value="Isopropylmalate Dehydrogenase"/>
    <property type="match status" value="1"/>
</dbReference>
<evidence type="ECO:0000256" key="8">
    <source>
        <dbReference type="ARBA" id="ARBA00023264"/>
    </source>
</evidence>
<organism evidence="11">
    <name type="scientific">marine sediment metagenome</name>
    <dbReference type="NCBI Taxonomy" id="412755"/>
    <lineage>
        <taxon>unclassified sequences</taxon>
        <taxon>metagenomes</taxon>
        <taxon>ecological metagenomes</taxon>
    </lineage>
</organism>
<dbReference type="SUPFAM" id="SSF53659">
    <property type="entry name" value="Isocitrate/Isopropylmalate dehydrogenase-like"/>
    <property type="match status" value="1"/>
</dbReference>
<evidence type="ECO:0000256" key="5">
    <source>
        <dbReference type="ARBA" id="ARBA00022679"/>
    </source>
</evidence>
<evidence type="ECO:0000313" key="11">
    <source>
        <dbReference type="EMBL" id="GAH28111.1"/>
    </source>
</evidence>
<keyword evidence="3" id="KW-0963">Cytoplasm</keyword>
<evidence type="ECO:0000256" key="7">
    <source>
        <dbReference type="ARBA" id="ARBA00023209"/>
    </source>
</evidence>
<accession>X1E4C3</accession>
<dbReference type="InterPro" id="IPR012281">
    <property type="entry name" value="Phospholipid_synth_PlsX-like"/>
</dbReference>
<dbReference type="GO" id="GO:0043811">
    <property type="term" value="F:phosphate:acyl-[acyl carrier protein] acyltransferase activity"/>
    <property type="evidence" value="ECO:0007669"/>
    <property type="project" value="UniProtKB-EC"/>
</dbReference>
<dbReference type="EC" id="2.3.1.274" evidence="9"/>
<comment type="subunit">
    <text evidence="10">Homodimer. Probably interacts with PlsY.</text>
</comment>
<evidence type="ECO:0000256" key="3">
    <source>
        <dbReference type="ARBA" id="ARBA00022490"/>
    </source>
</evidence>
<evidence type="ECO:0000256" key="1">
    <source>
        <dbReference type="ARBA" id="ARBA00001232"/>
    </source>
</evidence>
<dbReference type="PANTHER" id="PTHR30100">
    <property type="entry name" value="FATTY ACID/PHOSPHOLIPID SYNTHESIS PROTEIN PLSX"/>
    <property type="match status" value="1"/>
</dbReference>
<dbReference type="Pfam" id="PF02504">
    <property type="entry name" value="FA_synthesis"/>
    <property type="match status" value="1"/>
</dbReference>
<gene>
    <name evidence="11" type="ORF">S03H2_08065</name>
</gene>
<proteinExistence type="inferred from homology"/>
<evidence type="ECO:0000256" key="6">
    <source>
        <dbReference type="ARBA" id="ARBA00023098"/>
    </source>
</evidence>
<protein>
    <recommendedName>
        <fullName evidence="9">phosphate acyltransferase</fullName>
        <ecNumber evidence="9">2.3.1.274</ecNumber>
    </recommendedName>
</protein>
<dbReference type="EMBL" id="BARU01003845">
    <property type="protein sequence ID" value="GAH28111.1"/>
    <property type="molecule type" value="Genomic_DNA"/>
</dbReference>
<dbReference type="HAMAP" id="MF_00019">
    <property type="entry name" value="PlsX"/>
    <property type="match status" value="1"/>
</dbReference>
<dbReference type="GO" id="GO:0005737">
    <property type="term" value="C:cytoplasm"/>
    <property type="evidence" value="ECO:0007669"/>
    <property type="project" value="UniProtKB-SubCell"/>
</dbReference>
<evidence type="ECO:0000256" key="4">
    <source>
        <dbReference type="ARBA" id="ARBA00022516"/>
    </source>
</evidence>
<dbReference type="InterPro" id="IPR003664">
    <property type="entry name" value="FA_synthesis"/>
</dbReference>
<dbReference type="AlphaFoldDB" id="X1E4C3"/>
<keyword evidence="4" id="KW-0444">Lipid biosynthesis</keyword>
<comment type="catalytic activity">
    <reaction evidence="1">
        <text>a fatty acyl-[ACP] + phosphate = an acyl phosphate + holo-[ACP]</text>
        <dbReference type="Rhea" id="RHEA:42292"/>
        <dbReference type="Rhea" id="RHEA-COMP:9685"/>
        <dbReference type="Rhea" id="RHEA-COMP:14125"/>
        <dbReference type="ChEBI" id="CHEBI:43474"/>
        <dbReference type="ChEBI" id="CHEBI:59918"/>
        <dbReference type="ChEBI" id="CHEBI:64479"/>
        <dbReference type="ChEBI" id="CHEBI:138651"/>
        <dbReference type="EC" id="2.3.1.274"/>
    </reaction>
</comment>
<dbReference type="GO" id="GO:0006633">
    <property type="term" value="P:fatty acid biosynthetic process"/>
    <property type="evidence" value="ECO:0007669"/>
    <property type="project" value="InterPro"/>
</dbReference>
<keyword evidence="8" id="KW-1208">Phospholipid metabolism</keyword>
<reference evidence="11" key="1">
    <citation type="journal article" date="2014" name="Front. Microbiol.">
        <title>High frequency of phylogenetically diverse reductive dehalogenase-homologous genes in deep subseafloor sedimentary metagenomes.</title>
        <authorList>
            <person name="Kawai M."/>
            <person name="Futagami T."/>
            <person name="Toyoda A."/>
            <person name="Takaki Y."/>
            <person name="Nishi S."/>
            <person name="Hori S."/>
            <person name="Arai W."/>
            <person name="Tsubouchi T."/>
            <person name="Morono Y."/>
            <person name="Uchiyama I."/>
            <person name="Ito T."/>
            <person name="Fujiyama A."/>
            <person name="Inagaki F."/>
            <person name="Takami H."/>
        </authorList>
    </citation>
    <scope>NUCLEOTIDE SEQUENCE</scope>
    <source>
        <strain evidence="11">Expedition CK06-06</strain>
    </source>
</reference>
<comment type="caution">
    <text evidence="11">The sequence shown here is derived from an EMBL/GenBank/DDBJ whole genome shotgun (WGS) entry which is preliminary data.</text>
</comment>
<evidence type="ECO:0000256" key="9">
    <source>
        <dbReference type="ARBA" id="ARBA00024069"/>
    </source>
</evidence>
<sequence length="174" mass="19138">MGKIYSENILGIDNPRVALVNIGEEEKKGNELVVESYRLLKSYPKINFIGNIEGRELFESAADVVVCDGFVGNVILKSVEGLANFFFGEIKQILTSGILARLSALGLRNSFTTMKKRFDYEEYGGAQLLGLNGLVIISHGSSKSRAIKNAIKVAIEGLKKNITRKINEEINSIN</sequence>
<evidence type="ECO:0000256" key="10">
    <source>
        <dbReference type="ARBA" id="ARBA00046608"/>
    </source>
</evidence>
<keyword evidence="6" id="KW-0443">Lipid metabolism</keyword>
<comment type="subcellular location">
    <subcellularLocation>
        <location evidence="2">Cytoplasm</location>
    </subcellularLocation>
</comment>
<dbReference type="PANTHER" id="PTHR30100:SF1">
    <property type="entry name" value="PHOSPHATE ACYLTRANSFERASE"/>
    <property type="match status" value="1"/>
</dbReference>
<name>X1E4C3_9ZZZZ</name>